<dbReference type="InterPro" id="IPR016024">
    <property type="entry name" value="ARM-type_fold"/>
</dbReference>
<dbReference type="AlphaFoldDB" id="A0AAD9D5Y3"/>
<name>A0AAD9D5Y3_9STRA</name>
<organism evidence="2 3">
    <name type="scientific">Skeletonema marinoi</name>
    <dbReference type="NCBI Taxonomy" id="267567"/>
    <lineage>
        <taxon>Eukaryota</taxon>
        <taxon>Sar</taxon>
        <taxon>Stramenopiles</taxon>
        <taxon>Ochrophyta</taxon>
        <taxon>Bacillariophyta</taxon>
        <taxon>Coscinodiscophyceae</taxon>
        <taxon>Thalassiosirophycidae</taxon>
        <taxon>Thalassiosirales</taxon>
        <taxon>Skeletonemataceae</taxon>
        <taxon>Skeletonema</taxon>
        <taxon>Skeletonema marinoi-dohrnii complex</taxon>
    </lineage>
</organism>
<keyword evidence="3" id="KW-1185">Reference proteome</keyword>
<gene>
    <name evidence="2" type="ORF">QTG54_014093</name>
</gene>
<comment type="caution">
    <text evidence="2">The sequence shown here is derived from an EMBL/GenBank/DDBJ whole genome shotgun (WGS) entry which is preliminary data.</text>
</comment>
<dbReference type="PANTHER" id="PTHR38909">
    <property type="entry name" value="G PROTEIN GAMMA DOMAIN-CONTAINING PROTEIN"/>
    <property type="match status" value="1"/>
</dbReference>
<dbReference type="SUPFAM" id="SSF48371">
    <property type="entry name" value="ARM repeat"/>
    <property type="match status" value="1"/>
</dbReference>
<evidence type="ECO:0008006" key="4">
    <source>
        <dbReference type="Google" id="ProtNLM"/>
    </source>
</evidence>
<accession>A0AAD9D5Y3</accession>
<dbReference type="Proteomes" id="UP001224775">
    <property type="component" value="Unassembled WGS sequence"/>
</dbReference>
<dbReference type="EMBL" id="JATAAI010000035">
    <property type="protein sequence ID" value="KAK1735027.1"/>
    <property type="molecule type" value="Genomic_DNA"/>
</dbReference>
<dbReference type="Gene3D" id="2.30.42.10">
    <property type="match status" value="1"/>
</dbReference>
<evidence type="ECO:0000256" key="1">
    <source>
        <dbReference type="PROSITE-ProRule" id="PRU00259"/>
    </source>
</evidence>
<dbReference type="SUPFAM" id="SSF50156">
    <property type="entry name" value="PDZ domain-like"/>
    <property type="match status" value="1"/>
</dbReference>
<dbReference type="InterPro" id="IPR011989">
    <property type="entry name" value="ARM-like"/>
</dbReference>
<evidence type="ECO:0000313" key="2">
    <source>
        <dbReference type="EMBL" id="KAK1735027.1"/>
    </source>
</evidence>
<dbReference type="PROSITE" id="PS50176">
    <property type="entry name" value="ARM_REPEAT"/>
    <property type="match status" value="1"/>
</dbReference>
<protein>
    <recommendedName>
        <fullName evidence="4">PDZ domain-containing protein</fullName>
    </recommendedName>
</protein>
<reference evidence="2" key="1">
    <citation type="submission" date="2023-06" db="EMBL/GenBank/DDBJ databases">
        <title>Survivors Of The Sea: Transcriptome response of Skeletonema marinoi to long-term dormancy.</title>
        <authorList>
            <person name="Pinder M.I.M."/>
            <person name="Kourtchenko O."/>
            <person name="Robertson E.K."/>
            <person name="Larsson T."/>
            <person name="Maumus F."/>
            <person name="Osuna-Cruz C.M."/>
            <person name="Vancaester E."/>
            <person name="Stenow R."/>
            <person name="Vandepoele K."/>
            <person name="Ploug H."/>
            <person name="Bruchert V."/>
            <person name="Godhe A."/>
            <person name="Topel M."/>
        </authorList>
    </citation>
    <scope>NUCLEOTIDE SEQUENCE</scope>
    <source>
        <strain evidence="2">R05AC</strain>
    </source>
</reference>
<proteinExistence type="predicted"/>
<dbReference type="InterPro" id="IPR036034">
    <property type="entry name" value="PDZ_sf"/>
</dbReference>
<dbReference type="PANTHER" id="PTHR38909:SF1">
    <property type="entry name" value="G PROTEIN GAMMA DOMAIN-CONTAINING PROTEIN"/>
    <property type="match status" value="1"/>
</dbReference>
<dbReference type="InterPro" id="IPR000225">
    <property type="entry name" value="Armadillo"/>
</dbReference>
<feature type="repeat" description="ARM" evidence="1">
    <location>
        <begin position="850"/>
        <end position="894"/>
    </location>
</feature>
<dbReference type="Gene3D" id="1.25.10.10">
    <property type="entry name" value="Leucine-rich Repeat Variant"/>
    <property type="match status" value="1"/>
</dbReference>
<sequence length="1012" mass="111884">MASTNIDDQVIAISDSPVKNTRKRKLRSGASLAISEAISVGIVPHDNDFICLGQGGPNAGVSTNTSGYHKVREWANNRKDNYDLAQKKSTVLHEALDLLREMDPPGRILQKKRYGQDEYWVELEDKVAIEKIRYYCFRFGHGIRCDSSEMSPTQDLIMAEDVDVRDISSELCPAEDPLTSQASICIASEREDVLEIDEDSEIEETIESNGVSERDEVSKILNSMVKVVDSVANDETISTHVDEEWLIEEKQVQALLKEAFKQANVTNDHARWKSLQEHSDEIKESFISDPTFRLWWNDFDSRTRRLPRACIKVMTSFCRQQRMTSYYTQDLAVLAPPGKLGIVLEMEDTGCTPSANVVGRLRISSVMANQVCPGDRIVAIDDEDVRHMSVQEISSIMAGKNDEDKVLVIKPSLASTIEFTKLQSTPPSFQSNVDIMIFTYVKAHITANRMRYNEVRVLLQLPPYILCEEVGGKLCELYAEYGSNFDGAWPSVIPKLANWWATVIDSKRQQSFDVSTLSKASAPIVPDTISSTLESVGLSKIQEICDCVKTYITTNQMQYDDVCDLLHLRPSSALEIVGRKLRELHNEFGSNKFGIALSHAKKHVLYWFESTSVPSLDGIDQSNVSAEQALEAIVDGQVVRVRVTQDTSLECTDILDRSKRNGLTDDDKHKIAQVIESAASLPHCEKTQRGCFSAIRKYIAIPNKELPSLTSHNMLTNAIVVGMKAHPERCNIQADALSTLSQMVWSLPAAAKQMVNEEGCLQLAIDAMEIHASHSKTQQSACELFVALSYDKTCCQVMLDSDVISSVLNSIKGCLKKSQPKALASGLLFLQNMAVISLDNVAKAILSEENVLSTLLRTIQTKTSNTNLLISLFGLLSNLALHTDVRSRIADAGGVEIIQDRLASIKNAQLLLLALKTLLNLALNTAVAKTLAENYCAYEVVAHAHARASRDNPDLLLISLGLLDKLIDTEVAANQNEVASGAESIALAALGDHPCNKQLRSVAISVLQKVSE</sequence>
<evidence type="ECO:0000313" key="3">
    <source>
        <dbReference type="Proteomes" id="UP001224775"/>
    </source>
</evidence>